<sequence>MKTFFLAALILCGTAAFAQVGINTSTPNAALDVRSSNQAAPSNTDGLIIPKIDAFPAVNPTADQQGMMVYLTTSAAGKRPGFYYWDNSGAIWTPVSGDKGWEVTGNTGTTPTDDFVGTTDDQPLAFRTNNTEHMRITNTGSTGIGTATPQSKLHVANGSSGMTPNPFATATLEGGVSAYLNVLSTAETGVLFGSSGNATSGGIIYNSPGLPNSMLFRNNGNLTRMVLGPTGNLGLGNIVPQRPLQFDNVLGNKIGLWGNGTNHYGIGVQDYLLQFYTGGSGDDIAFGFGHSAGFFENMRIKGNGNIGMGTSAPQSKLHLSKGSSGMTPNPGSSVTLEDDAENYLSLLSGAESGILFGSNANSTNGAIVYNNPAVTDGMIFRTGGNISRMILTGTGEVSVGNFVPNARMHIGASNPAAPANNDGILIPRISAFPAVNPTAAHNGMMVYLASTAAGKLPGFYYWDNVATAWKGVGANSGWSMTGNAGTTPGTHFIGTTDDKDLVIKRNNVRIGQLGASNIALGSDALVNNTANHNNIAIGANTLEAAAPGNYSVAIGLNSLNKNTFSGSVGIGNNALENNVGGEYNIAVGTNALRLNSTGSLNTAVGFNALYNNATGWANTAFGSAALASNQGGIQNAGFGYNVLYHNEIGNHNSCFGNGAMYMNVSGEQNTAIGHDALRGNNSGDYNVAVGMNSYYTNTTGTSNTAIGKGAMFSHESGDNNVAVGMDAMVSQTSGSNNIAIGKGANVASLTGSNQLSVGNVIFGSDMQTAAAAKIGIGTSAPTAKLEVNGFTKLGSTAPAIKTMKLTGTTNSSQGSQTAALHGITSSKILSVSVLVEYTSGASVPPNYGGSIGYEYDYYISSTAIVVWTKSGNSAQVVGKPFRVLVTYEE</sequence>
<evidence type="ECO:0000256" key="1">
    <source>
        <dbReference type="SAM" id="SignalP"/>
    </source>
</evidence>
<dbReference type="InterPro" id="IPR011049">
    <property type="entry name" value="Serralysin-like_metalloprot_C"/>
</dbReference>
<accession>A0A1G5GBA5</accession>
<protein>
    <recommendedName>
        <fullName evidence="4">Head domain of trimeric autotransporter adhesin</fullName>
    </recommendedName>
</protein>
<feature type="signal peptide" evidence="1">
    <location>
        <begin position="1"/>
        <end position="18"/>
    </location>
</feature>
<dbReference type="RefSeq" id="WP_091141689.1">
    <property type="nucleotide sequence ID" value="NZ_FMVF01000006.1"/>
</dbReference>
<organism evidence="2 3">
    <name type="scientific">Flavobacterium caeni</name>
    <dbReference type="NCBI Taxonomy" id="490189"/>
    <lineage>
        <taxon>Bacteria</taxon>
        <taxon>Pseudomonadati</taxon>
        <taxon>Bacteroidota</taxon>
        <taxon>Flavobacteriia</taxon>
        <taxon>Flavobacteriales</taxon>
        <taxon>Flavobacteriaceae</taxon>
        <taxon>Flavobacterium</taxon>
    </lineage>
</organism>
<name>A0A1G5GBA5_9FLAO</name>
<dbReference type="EMBL" id="FMVF01000006">
    <property type="protein sequence ID" value="SCY48631.1"/>
    <property type="molecule type" value="Genomic_DNA"/>
</dbReference>
<dbReference type="Proteomes" id="UP000199354">
    <property type="component" value="Unassembled WGS sequence"/>
</dbReference>
<dbReference type="AlphaFoldDB" id="A0A1G5GBA5"/>
<keyword evidence="1" id="KW-0732">Signal</keyword>
<feature type="chain" id="PRO_5011723568" description="Head domain of trimeric autotransporter adhesin" evidence="1">
    <location>
        <begin position="19"/>
        <end position="889"/>
    </location>
</feature>
<proteinExistence type="predicted"/>
<reference evidence="2 3" key="1">
    <citation type="submission" date="2016-10" db="EMBL/GenBank/DDBJ databases">
        <authorList>
            <person name="de Groot N.N."/>
        </authorList>
    </citation>
    <scope>NUCLEOTIDE SEQUENCE [LARGE SCALE GENOMIC DNA]</scope>
    <source>
        <strain evidence="2 3">CGMCC 1.7031</strain>
    </source>
</reference>
<keyword evidence="3" id="KW-1185">Reference proteome</keyword>
<dbReference type="Gene3D" id="2.150.10.10">
    <property type="entry name" value="Serralysin-like metalloprotease, C-terminal"/>
    <property type="match status" value="2"/>
</dbReference>
<dbReference type="STRING" id="490189.SAMN02927903_01509"/>
<evidence type="ECO:0000313" key="2">
    <source>
        <dbReference type="EMBL" id="SCY48631.1"/>
    </source>
</evidence>
<dbReference type="OrthoDB" id="1488700at2"/>
<gene>
    <name evidence="2" type="ORF">SAMN02927903_01509</name>
</gene>
<evidence type="ECO:0008006" key="4">
    <source>
        <dbReference type="Google" id="ProtNLM"/>
    </source>
</evidence>
<evidence type="ECO:0000313" key="3">
    <source>
        <dbReference type="Proteomes" id="UP000199354"/>
    </source>
</evidence>